<comment type="caution">
    <text evidence="1">The sequence shown here is derived from an EMBL/GenBank/DDBJ whole genome shotgun (WGS) entry which is preliminary data.</text>
</comment>
<evidence type="ECO:0000313" key="1">
    <source>
        <dbReference type="EMBL" id="KAA1259387.1"/>
    </source>
</evidence>
<dbReference type="EMBL" id="VRLW01000001">
    <property type="protein sequence ID" value="KAA1259387.1"/>
    <property type="molecule type" value="Genomic_DNA"/>
</dbReference>
<name>A0A5B1CE17_9BACT</name>
<dbReference type="AlphaFoldDB" id="A0A5B1CE17"/>
<sequence length="42" mass="4765">MRAHVTNRMGAAQVFKKSVWWQNFDILQGLNHLVGDLGVVRA</sequence>
<reference evidence="1 2" key="1">
    <citation type="submission" date="2019-08" db="EMBL/GenBank/DDBJ databases">
        <title>Deep-cultivation of Planctomycetes and their phenomic and genomic characterization uncovers novel biology.</title>
        <authorList>
            <person name="Wiegand S."/>
            <person name="Jogler M."/>
            <person name="Boedeker C."/>
            <person name="Pinto D."/>
            <person name="Vollmers J."/>
            <person name="Rivas-Marin E."/>
            <person name="Kohn T."/>
            <person name="Peeters S.H."/>
            <person name="Heuer A."/>
            <person name="Rast P."/>
            <person name="Oberbeckmann S."/>
            <person name="Bunk B."/>
            <person name="Jeske O."/>
            <person name="Meyerdierks A."/>
            <person name="Storesund J.E."/>
            <person name="Kallscheuer N."/>
            <person name="Luecker S."/>
            <person name="Lage O.M."/>
            <person name="Pohl T."/>
            <person name="Merkel B.J."/>
            <person name="Hornburger P."/>
            <person name="Mueller R.-W."/>
            <person name="Bruemmer F."/>
            <person name="Labrenz M."/>
            <person name="Spormann A.M."/>
            <person name="Op Den Camp H."/>
            <person name="Overmann J."/>
            <person name="Amann R."/>
            <person name="Jetten M.S.M."/>
            <person name="Mascher T."/>
            <person name="Medema M.H."/>
            <person name="Devos D.P."/>
            <person name="Kaster A.-K."/>
            <person name="Ovreas L."/>
            <person name="Rohde M."/>
            <person name="Galperin M.Y."/>
            <person name="Jogler C."/>
        </authorList>
    </citation>
    <scope>NUCLEOTIDE SEQUENCE [LARGE SCALE GENOMIC DNA]</scope>
    <source>
        <strain evidence="1 2">LF1</strain>
    </source>
</reference>
<proteinExistence type="predicted"/>
<organism evidence="1 2">
    <name type="scientific">Rubripirellula obstinata</name>
    <dbReference type="NCBI Taxonomy" id="406547"/>
    <lineage>
        <taxon>Bacteria</taxon>
        <taxon>Pseudomonadati</taxon>
        <taxon>Planctomycetota</taxon>
        <taxon>Planctomycetia</taxon>
        <taxon>Pirellulales</taxon>
        <taxon>Pirellulaceae</taxon>
        <taxon>Rubripirellula</taxon>
    </lineage>
</organism>
<protein>
    <submittedName>
        <fullName evidence="1">Uncharacterized protein</fullName>
    </submittedName>
</protein>
<gene>
    <name evidence="1" type="ORF">LF1_19190</name>
</gene>
<dbReference type="Proteomes" id="UP000322699">
    <property type="component" value="Unassembled WGS sequence"/>
</dbReference>
<accession>A0A5B1CE17</accession>
<keyword evidence="2" id="KW-1185">Reference proteome</keyword>
<evidence type="ECO:0000313" key="2">
    <source>
        <dbReference type="Proteomes" id="UP000322699"/>
    </source>
</evidence>